<evidence type="ECO:0000313" key="1">
    <source>
        <dbReference type="EMBL" id="OVE86403.1"/>
    </source>
</evidence>
<proteinExistence type="predicted"/>
<protein>
    <submittedName>
        <fullName evidence="1">Uncharacterized protein</fullName>
    </submittedName>
</protein>
<sequence length="82" mass="8940">MTELEIPPDATEDRATALVTEHVAVGDVVEVWEADRTDASDPDRTGEVTGLEPGYLELDGKSLGEGSVRYTEIHSLIKLKDE</sequence>
<reference evidence="1 2" key="1">
    <citation type="submission" date="2017-02" db="EMBL/GenBank/DDBJ databases">
        <title>Natronthermophilus aegyptiacus gen. nov.,sp. nov., an aerobic, extremely halophilic alkalithermophilic archaeon isolated from the athalassohaline Wadi An Natrun, Egypt.</title>
        <authorList>
            <person name="Zhao B."/>
        </authorList>
    </citation>
    <scope>NUCLEOTIDE SEQUENCE [LARGE SCALE GENOMIC DNA]</scope>
    <source>
        <strain evidence="1 2">CGMCC 1.3597</strain>
    </source>
</reference>
<comment type="caution">
    <text evidence="1">The sequence shown here is derived from an EMBL/GenBank/DDBJ whole genome shotgun (WGS) entry which is preliminary data.</text>
</comment>
<evidence type="ECO:0000313" key="2">
    <source>
        <dbReference type="Proteomes" id="UP000196084"/>
    </source>
</evidence>
<name>A0A202EDQ5_9EURY</name>
<keyword evidence="2" id="KW-1185">Reference proteome</keyword>
<dbReference type="AlphaFoldDB" id="A0A202EDQ5"/>
<dbReference type="OrthoDB" id="155751at2157"/>
<gene>
    <name evidence="1" type="ORF">B2G88_02290</name>
</gene>
<dbReference type="Proteomes" id="UP000196084">
    <property type="component" value="Unassembled WGS sequence"/>
</dbReference>
<organism evidence="1 2">
    <name type="scientific">Natronolimnobius baerhuensis</name>
    <dbReference type="NCBI Taxonomy" id="253108"/>
    <lineage>
        <taxon>Archaea</taxon>
        <taxon>Methanobacteriati</taxon>
        <taxon>Methanobacteriota</taxon>
        <taxon>Stenosarchaea group</taxon>
        <taxon>Halobacteria</taxon>
        <taxon>Halobacteriales</taxon>
        <taxon>Natrialbaceae</taxon>
        <taxon>Natronolimnobius</taxon>
    </lineage>
</organism>
<dbReference type="RefSeq" id="WP_054862212.1">
    <property type="nucleotide sequence ID" value="NZ_MWPH01000001.1"/>
</dbReference>
<accession>A0A202EDQ5</accession>
<dbReference type="EMBL" id="MWPH01000001">
    <property type="protein sequence ID" value="OVE86403.1"/>
    <property type="molecule type" value="Genomic_DNA"/>
</dbReference>